<keyword evidence="4" id="KW-0862">Zinc</keyword>
<keyword evidence="5" id="KW-0482">Metalloprotease</keyword>
<keyword evidence="2" id="KW-0479">Metal-binding</keyword>
<evidence type="ECO:0000259" key="6">
    <source>
        <dbReference type="Pfam" id="PF00413"/>
    </source>
</evidence>
<dbReference type="InterPro" id="IPR002477">
    <property type="entry name" value="Peptidoglycan-bd-like"/>
</dbReference>
<evidence type="ECO:0000256" key="2">
    <source>
        <dbReference type="ARBA" id="ARBA00022723"/>
    </source>
</evidence>
<dbReference type="AlphaFoldDB" id="A0A060WDN1"/>
<dbReference type="GO" id="GO:0008270">
    <property type="term" value="F:zinc ion binding"/>
    <property type="evidence" value="ECO:0007669"/>
    <property type="project" value="InterPro"/>
</dbReference>
<dbReference type="InterPro" id="IPR001818">
    <property type="entry name" value="Pept_M10_metallopeptidase"/>
</dbReference>
<dbReference type="InterPro" id="IPR024079">
    <property type="entry name" value="MetalloPept_cat_dom_sf"/>
</dbReference>
<dbReference type="PANTHER" id="PTHR10201">
    <property type="entry name" value="MATRIX METALLOPROTEINASE"/>
    <property type="match status" value="1"/>
</dbReference>
<dbReference type="Pfam" id="PF01471">
    <property type="entry name" value="PG_binding_1"/>
    <property type="match status" value="1"/>
</dbReference>
<name>A0A060WDN1_ONCMY</name>
<dbReference type="GO" id="GO:0030574">
    <property type="term" value="P:collagen catabolic process"/>
    <property type="evidence" value="ECO:0007669"/>
    <property type="project" value="TreeGrafter"/>
</dbReference>
<dbReference type="SUPFAM" id="SSF47090">
    <property type="entry name" value="PGBD-like"/>
    <property type="match status" value="1"/>
</dbReference>
<sequence>MAPQVFWLTPSSQGSAWGETCTLTRMKSGQWALQASIIKPDIHKSLEAMQALFGLEVTGVLDKNTLEVMKESMCGVSDISRYGHFHRKQKWEKSTVTYRITQYTPDPRQSDVDATIAQAFQIYSDVIPQDFKQIHTDTADIMILFKDHGDFYPFDGRMVSYPLPTPLDGTHTLMTTKPGQCASGK</sequence>
<evidence type="ECO:0000256" key="1">
    <source>
        <dbReference type="ARBA" id="ARBA00022670"/>
    </source>
</evidence>
<reference evidence="8 9" key="1">
    <citation type="journal article" date="2014" name="Nat. Commun.">
        <title>The rainbow trout genome provides novel insights into evolution after whole-genome duplication in vertebrates.</title>
        <authorList>
            <person name="Berthelot C."/>
            <person name="Brunet F."/>
            <person name="Chalopin D."/>
            <person name="Juanchich A."/>
            <person name="Bernard M."/>
            <person name="Noel B."/>
            <person name="Bento P."/>
            <person name="Da Silva C."/>
            <person name="Labadie K."/>
            <person name="Alberti A."/>
            <person name="Aury J.M."/>
            <person name="Louis A."/>
            <person name="Dehais P."/>
            <person name="Bardou P."/>
            <person name="Montfort J."/>
            <person name="Klopp C."/>
            <person name="Cabau C."/>
            <person name="Gaspin C."/>
            <person name="Thorgaard G.H."/>
            <person name="Boussaha M."/>
            <person name="Quillet E."/>
            <person name="Guyomard R."/>
            <person name="Galiana D."/>
            <person name="Bobe J."/>
            <person name="Volff J.N."/>
            <person name="Genet C."/>
            <person name="Wincker P."/>
            <person name="Jaillon O."/>
            <person name="Roest Crollius H."/>
            <person name="Guiguen Y."/>
        </authorList>
    </citation>
    <scope>NUCLEOTIDE SEQUENCE [LARGE SCALE GENOMIC DNA]</scope>
</reference>
<dbReference type="Pfam" id="PF00413">
    <property type="entry name" value="Peptidase_M10"/>
    <property type="match status" value="1"/>
</dbReference>
<dbReference type="MEROPS" id="M10.013"/>
<gene>
    <name evidence="8" type="ORF">GSONMT00067573001</name>
</gene>
<evidence type="ECO:0000256" key="4">
    <source>
        <dbReference type="ARBA" id="ARBA00022833"/>
    </source>
</evidence>
<dbReference type="GO" id="GO:0006508">
    <property type="term" value="P:proteolysis"/>
    <property type="evidence" value="ECO:0007669"/>
    <property type="project" value="UniProtKB-KW"/>
</dbReference>
<protein>
    <submittedName>
        <fullName evidence="8">Uncharacterized protein</fullName>
    </submittedName>
</protein>
<proteinExistence type="predicted"/>
<accession>A0A060WDN1</accession>
<keyword evidence="1" id="KW-0645">Protease</keyword>
<dbReference type="Gene3D" id="3.40.390.10">
    <property type="entry name" value="Collagenase (Catalytic Domain)"/>
    <property type="match status" value="1"/>
</dbReference>
<dbReference type="STRING" id="8022.A0A060WDN1"/>
<dbReference type="GO" id="GO:0004222">
    <property type="term" value="F:metalloendopeptidase activity"/>
    <property type="evidence" value="ECO:0007669"/>
    <property type="project" value="InterPro"/>
</dbReference>
<dbReference type="PANTHER" id="PTHR10201:SF316">
    <property type="entry name" value="STROMELYSIN-2 PRECURSOR"/>
    <property type="match status" value="1"/>
</dbReference>
<feature type="domain" description="Peptidase M10 metallopeptidase" evidence="6">
    <location>
        <begin position="90"/>
        <end position="158"/>
    </location>
</feature>
<evidence type="ECO:0000256" key="5">
    <source>
        <dbReference type="ARBA" id="ARBA00023049"/>
    </source>
</evidence>
<dbReference type="InterPro" id="IPR036365">
    <property type="entry name" value="PGBD-like_sf"/>
</dbReference>
<keyword evidence="3" id="KW-0378">Hydrolase</keyword>
<dbReference type="Proteomes" id="UP000193380">
    <property type="component" value="Chromosome 27"/>
</dbReference>
<evidence type="ECO:0000313" key="8">
    <source>
        <dbReference type="EMBL" id="CDQ62665.1"/>
    </source>
</evidence>
<dbReference type="GO" id="GO:0030198">
    <property type="term" value="P:extracellular matrix organization"/>
    <property type="evidence" value="ECO:0007669"/>
    <property type="project" value="TreeGrafter"/>
</dbReference>
<dbReference type="EMBL" id="FR904414">
    <property type="protein sequence ID" value="CDQ62665.1"/>
    <property type="molecule type" value="Genomic_DNA"/>
</dbReference>
<organism evidence="8 9">
    <name type="scientific">Oncorhynchus mykiss</name>
    <name type="common">Rainbow trout</name>
    <name type="synonym">Salmo gairdneri</name>
    <dbReference type="NCBI Taxonomy" id="8022"/>
    <lineage>
        <taxon>Eukaryota</taxon>
        <taxon>Metazoa</taxon>
        <taxon>Chordata</taxon>
        <taxon>Craniata</taxon>
        <taxon>Vertebrata</taxon>
        <taxon>Euteleostomi</taxon>
        <taxon>Actinopterygii</taxon>
        <taxon>Neopterygii</taxon>
        <taxon>Teleostei</taxon>
        <taxon>Protacanthopterygii</taxon>
        <taxon>Salmoniformes</taxon>
        <taxon>Salmonidae</taxon>
        <taxon>Salmoninae</taxon>
        <taxon>Oncorhynchus</taxon>
    </lineage>
</organism>
<evidence type="ECO:0000259" key="7">
    <source>
        <dbReference type="Pfam" id="PF01471"/>
    </source>
</evidence>
<feature type="domain" description="Peptidoglycan binding-like" evidence="7">
    <location>
        <begin position="40"/>
        <end position="69"/>
    </location>
</feature>
<dbReference type="SUPFAM" id="SSF55486">
    <property type="entry name" value="Metalloproteases ('zincins'), catalytic domain"/>
    <property type="match status" value="1"/>
</dbReference>
<dbReference type="PaxDb" id="8022-A0A060WDN1"/>
<dbReference type="GO" id="GO:0031012">
    <property type="term" value="C:extracellular matrix"/>
    <property type="evidence" value="ECO:0007669"/>
    <property type="project" value="InterPro"/>
</dbReference>
<evidence type="ECO:0000256" key="3">
    <source>
        <dbReference type="ARBA" id="ARBA00022801"/>
    </source>
</evidence>
<evidence type="ECO:0000313" key="9">
    <source>
        <dbReference type="Proteomes" id="UP000193380"/>
    </source>
</evidence>